<dbReference type="EMBL" id="FUPS01000004">
    <property type="protein sequence ID" value="SJS22457.1"/>
    <property type="molecule type" value="Genomic_DNA"/>
</dbReference>
<dbReference type="GO" id="GO:0004527">
    <property type="term" value="F:exonuclease activity"/>
    <property type="evidence" value="ECO:0007669"/>
    <property type="project" value="UniProtKB-KW"/>
</dbReference>
<dbReference type="GO" id="GO:0046872">
    <property type="term" value="F:metal ion binding"/>
    <property type="evidence" value="ECO:0007669"/>
    <property type="project" value="UniProtKB-KW"/>
</dbReference>
<evidence type="ECO:0000256" key="2">
    <source>
        <dbReference type="ARBA" id="ARBA00022723"/>
    </source>
</evidence>
<dbReference type="PANTHER" id="PTHR37168:SF1">
    <property type="entry name" value="CRISPR-ASSOCIATED EXONUCLEASE CAS4"/>
    <property type="match status" value="1"/>
</dbReference>
<dbReference type="InterPro" id="IPR011604">
    <property type="entry name" value="PDDEXK-like_dom_sf"/>
</dbReference>
<dbReference type="EMBL" id="CAADAN010000002">
    <property type="protein sequence ID" value="VFD29947.1"/>
    <property type="molecule type" value="Genomic_DNA"/>
</dbReference>
<evidence type="ECO:0000313" key="14">
    <source>
        <dbReference type="Proteomes" id="UP000189137"/>
    </source>
</evidence>
<keyword evidence="5 9" id="KW-0408">Iron</keyword>
<comment type="cofactor">
    <cofactor evidence="9">
        <name>iron-sulfur cluster</name>
        <dbReference type="ChEBI" id="CHEBI:30408"/>
    </cofactor>
</comment>
<evidence type="ECO:0000256" key="9">
    <source>
        <dbReference type="RuleBase" id="RU365022"/>
    </source>
</evidence>
<feature type="domain" description="DUF83" evidence="10">
    <location>
        <begin position="28"/>
        <end position="185"/>
    </location>
</feature>
<dbReference type="Pfam" id="PF01930">
    <property type="entry name" value="Cas_Cas4"/>
    <property type="match status" value="1"/>
</dbReference>
<dbReference type="GO" id="GO:0051607">
    <property type="term" value="P:defense response to virus"/>
    <property type="evidence" value="ECO:0007669"/>
    <property type="project" value="UniProtKB-KW"/>
</dbReference>
<evidence type="ECO:0000256" key="5">
    <source>
        <dbReference type="ARBA" id="ARBA00023004"/>
    </source>
</evidence>
<comment type="similarity">
    <text evidence="9">Belongs to the CRISPR-associated exonuclease Cas4 family.</text>
</comment>
<evidence type="ECO:0000313" key="11">
    <source>
        <dbReference type="EMBL" id="SJS22457.1"/>
    </source>
</evidence>
<dbReference type="EC" id="3.1.12.1" evidence="9"/>
<gene>
    <name evidence="12" type="ORF">NCTC13307_03699</name>
    <name evidence="13" type="ORF">SAMEA1402399_00876</name>
    <name evidence="11" type="ORF">SAMEA3375112_01610</name>
</gene>
<evidence type="ECO:0000256" key="8">
    <source>
        <dbReference type="ARBA" id="ARBA00023211"/>
    </source>
</evidence>
<organism evidence="12">
    <name type="scientific">Clostridioides difficile</name>
    <name type="common">Peptoclostridium difficile</name>
    <dbReference type="NCBI Taxonomy" id="1496"/>
    <lineage>
        <taxon>Bacteria</taxon>
        <taxon>Bacillati</taxon>
        <taxon>Bacillota</taxon>
        <taxon>Clostridia</taxon>
        <taxon>Peptostreptococcales</taxon>
        <taxon>Peptostreptococcaceae</taxon>
        <taxon>Clostridioides</taxon>
    </lineage>
</organism>
<evidence type="ECO:0000256" key="4">
    <source>
        <dbReference type="ARBA" id="ARBA00022839"/>
    </source>
</evidence>
<keyword evidence="4 9" id="KW-0269">Exonuclease</keyword>
<proteinExistence type="inferred from homology"/>
<accession>A0A381KIU5</accession>
<dbReference type="RefSeq" id="WP_021424021.1">
    <property type="nucleotide sequence ID" value="NZ_BIOR01000007.1"/>
</dbReference>
<comment type="cofactor">
    <cofactor evidence="9">
        <name>Mg(2+)</name>
        <dbReference type="ChEBI" id="CHEBI:18420"/>
    </cofactor>
    <cofactor evidence="9">
        <name>Mn(2+)</name>
        <dbReference type="ChEBI" id="CHEBI:29035"/>
    </cofactor>
    <text evidence="9">Mg(2+) or Mn(2+) required for ssDNA cleavage activity.</text>
</comment>
<dbReference type="NCBIfam" id="TIGR00372">
    <property type="entry name" value="cas4"/>
    <property type="match status" value="1"/>
</dbReference>
<evidence type="ECO:0000313" key="12">
    <source>
        <dbReference type="EMBL" id="SUY82594.1"/>
    </source>
</evidence>
<keyword evidence="2 9" id="KW-0479">Metal-binding</keyword>
<evidence type="ECO:0000256" key="7">
    <source>
        <dbReference type="ARBA" id="ARBA00023118"/>
    </source>
</evidence>
<comment type="function">
    <text evidence="9">CRISPR (clustered regularly interspaced short palindromic repeat) is an adaptive immune system that provides protection against mobile genetic elements (viruses, transposable elements and conjugative plasmids). CRISPR clusters contain sequences complementary to antecedent mobile elements and target invading nucleic acids. CRISPR clusters are transcribed and processed into CRISPR RNA (crRNA).</text>
</comment>
<dbReference type="PANTHER" id="PTHR37168">
    <property type="entry name" value="CRISPR-ASSOCIATED EXONUCLEASE CAS4"/>
    <property type="match status" value="1"/>
</dbReference>
<dbReference type="GO" id="GO:0051536">
    <property type="term" value="F:iron-sulfur cluster binding"/>
    <property type="evidence" value="ECO:0007669"/>
    <property type="project" value="UniProtKB-KW"/>
</dbReference>
<keyword evidence="6 9" id="KW-0411">Iron-sulfur</keyword>
<keyword evidence="7 9" id="KW-0051">Antiviral defense</keyword>
<evidence type="ECO:0000259" key="10">
    <source>
        <dbReference type="Pfam" id="PF01930"/>
    </source>
</evidence>
<reference evidence="11 14" key="1">
    <citation type="submission" date="2017-02" db="EMBL/GenBank/DDBJ databases">
        <authorList>
            <consortium name="Pathogen Informatics"/>
        </authorList>
    </citation>
    <scope>NUCLEOTIDE SEQUENCE [LARGE SCALE GENOMIC DNA]</scope>
    <source>
        <strain evidence="15">clo34</strain>
        <strain evidence="13">Clo34</strain>
        <strain evidence="11 14">VRECD0157</strain>
    </source>
</reference>
<dbReference type="InterPro" id="IPR013343">
    <property type="entry name" value="CRISPR-assoc_prot_Cas4"/>
</dbReference>
<dbReference type="Proteomes" id="UP000189137">
    <property type="component" value="Unassembled WGS sequence"/>
</dbReference>
<keyword evidence="1 9" id="KW-0540">Nuclease</keyword>
<evidence type="ECO:0000313" key="13">
    <source>
        <dbReference type="EMBL" id="VFD29947.1"/>
    </source>
</evidence>
<evidence type="ECO:0000256" key="6">
    <source>
        <dbReference type="ARBA" id="ARBA00023014"/>
    </source>
</evidence>
<dbReference type="Gene3D" id="3.90.320.10">
    <property type="match status" value="1"/>
</dbReference>
<dbReference type="Proteomes" id="UP000411588">
    <property type="component" value="Unassembled WGS sequence"/>
</dbReference>
<keyword evidence="8 9" id="KW-0464">Manganese</keyword>
<sequence>MIFILTMWLKFTKEGDFVPIDLEVLKVQGVKINYYYVCKRKLWLFSKGITMEQNSSRVLSGKIVHEDSYKRMKNKEILIDDILKLDIIKDEYVKEVKISSKMKEADEMQLYYYLYYLKNSMGIEKKGTINYVKEKKQEELILTEEKERIIENTLININEINMQLSPPKIEKKHYCTKCAYYEFCFVKEE</sequence>
<reference evidence="12" key="2">
    <citation type="submission" date="2018-06" db="EMBL/GenBank/DDBJ databases">
        <authorList>
            <consortium name="Pathogen Informatics"/>
            <person name="Doyle S."/>
        </authorList>
    </citation>
    <scope>NUCLEOTIDE SEQUENCE</scope>
    <source>
        <strain evidence="12">NCTC13307</strain>
    </source>
</reference>
<evidence type="ECO:0000313" key="15">
    <source>
        <dbReference type="Proteomes" id="UP000411588"/>
    </source>
</evidence>
<evidence type="ECO:0000256" key="3">
    <source>
        <dbReference type="ARBA" id="ARBA00022801"/>
    </source>
</evidence>
<dbReference type="InterPro" id="IPR022765">
    <property type="entry name" value="Dna2/Cas4_DUF83"/>
</dbReference>
<evidence type="ECO:0000256" key="1">
    <source>
        <dbReference type="ARBA" id="ARBA00022722"/>
    </source>
</evidence>
<protein>
    <recommendedName>
        <fullName evidence="9">CRISPR-associated exonuclease Cas4</fullName>
        <ecNumber evidence="9">3.1.12.1</ecNumber>
    </recommendedName>
</protein>
<keyword evidence="3 9" id="KW-0378">Hydrolase</keyword>
<dbReference type="EMBL" id="UFWD01000002">
    <property type="protein sequence ID" value="SUY82594.1"/>
    <property type="molecule type" value="Genomic_DNA"/>
</dbReference>
<name>A0A381KIU5_CLODI</name>
<dbReference type="AlphaFoldDB" id="A0A381KIU5"/>